<accession>A0A9D1KXM6</accession>
<evidence type="ECO:0000313" key="2">
    <source>
        <dbReference type="EMBL" id="HIU02869.1"/>
    </source>
</evidence>
<keyword evidence="1" id="KW-1133">Transmembrane helix</keyword>
<proteinExistence type="predicted"/>
<protein>
    <submittedName>
        <fullName evidence="2">Uncharacterized protein</fullName>
    </submittedName>
</protein>
<dbReference type="AlphaFoldDB" id="A0A9D1KXM6"/>
<dbReference type="EMBL" id="DVLT01000042">
    <property type="protein sequence ID" value="HIU02869.1"/>
    <property type="molecule type" value="Genomic_DNA"/>
</dbReference>
<reference evidence="2" key="2">
    <citation type="journal article" date="2021" name="PeerJ">
        <title>Extensive microbial diversity within the chicken gut microbiome revealed by metagenomics and culture.</title>
        <authorList>
            <person name="Gilroy R."/>
            <person name="Ravi A."/>
            <person name="Getino M."/>
            <person name="Pursley I."/>
            <person name="Horton D.L."/>
            <person name="Alikhan N.F."/>
            <person name="Baker D."/>
            <person name="Gharbi K."/>
            <person name="Hall N."/>
            <person name="Watson M."/>
            <person name="Adriaenssens E.M."/>
            <person name="Foster-Nyarko E."/>
            <person name="Jarju S."/>
            <person name="Secka A."/>
            <person name="Antonio M."/>
            <person name="Oren A."/>
            <person name="Chaudhuri R.R."/>
            <person name="La Ragione R."/>
            <person name="Hildebrand F."/>
            <person name="Pallen M.J."/>
        </authorList>
    </citation>
    <scope>NUCLEOTIDE SEQUENCE</scope>
    <source>
        <strain evidence="2">CHK187-14744</strain>
    </source>
</reference>
<reference evidence="2" key="1">
    <citation type="submission" date="2020-10" db="EMBL/GenBank/DDBJ databases">
        <authorList>
            <person name="Gilroy R."/>
        </authorList>
    </citation>
    <scope>NUCLEOTIDE SEQUENCE</scope>
    <source>
        <strain evidence="2">CHK187-14744</strain>
    </source>
</reference>
<feature type="transmembrane region" description="Helical" evidence="1">
    <location>
        <begin position="39"/>
        <end position="59"/>
    </location>
</feature>
<evidence type="ECO:0000256" key="1">
    <source>
        <dbReference type="SAM" id="Phobius"/>
    </source>
</evidence>
<sequence>MDDIYRHQLQEMRRQSRYIPAGKREPVAGEEGLPEASGFYFRSFLAIAFIVACIGFSLVPDSPIPEPLKHIGDRIAVNYTLDDLMAWKSSLPF</sequence>
<comment type="caution">
    <text evidence="2">The sequence shown here is derived from an EMBL/GenBank/DDBJ whole genome shotgun (WGS) entry which is preliminary data.</text>
</comment>
<organism evidence="2 3">
    <name type="scientific">Candidatus Onthocola gallistercoris</name>
    <dbReference type="NCBI Taxonomy" id="2840876"/>
    <lineage>
        <taxon>Bacteria</taxon>
        <taxon>Bacillati</taxon>
        <taxon>Bacillota</taxon>
        <taxon>Bacilli</taxon>
        <taxon>Candidatus Onthocola</taxon>
    </lineage>
</organism>
<dbReference type="Proteomes" id="UP000824164">
    <property type="component" value="Unassembled WGS sequence"/>
</dbReference>
<keyword evidence="1" id="KW-0472">Membrane</keyword>
<keyword evidence="1" id="KW-0812">Transmembrane</keyword>
<gene>
    <name evidence="2" type="ORF">IAB63_06405</name>
</gene>
<evidence type="ECO:0000313" key="3">
    <source>
        <dbReference type="Proteomes" id="UP000824164"/>
    </source>
</evidence>
<name>A0A9D1KXM6_9FIRM</name>